<dbReference type="InterPro" id="IPR013762">
    <property type="entry name" value="Integrase-like_cat_sf"/>
</dbReference>
<evidence type="ECO:0000259" key="6">
    <source>
        <dbReference type="PROSITE" id="PS51898"/>
    </source>
</evidence>
<dbReference type="AlphaFoldDB" id="A0A0R2AT39"/>
<keyword evidence="4" id="KW-0233">DNA recombination</keyword>
<evidence type="ECO:0000313" key="9">
    <source>
        <dbReference type="Proteomes" id="UP000051612"/>
    </source>
</evidence>
<dbReference type="GO" id="GO:0006310">
    <property type="term" value="P:DNA recombination"/>
    <property type="evidence" value="ECO:0007669"/>
    <property type="project" value="UniProtKB-KW"/>
</dbReference>
<dbReference type="GO" id="GO:0015074">
    <property type="term" value="P:DNA integration"/>
    <property type="evidence" value="ECO:0007669"/>
    <property type="project" value="InterPro"/>
</dbReference>
<organism evidence="8 9">
    <name type="scientific">Ligilactobacillus murinus DSM 20452 = NBRC 14221</name>
    <dbReference type="NCBI Taxonomy" id="1423772"/>
    <lineage>
        <taxon>Bacteria</taxon>
        <taxon>Bacillati</taxon>
        <taxon>Bacillota</taxon>
        <taxon>Bacilli</taxon>
        <taxon>Lactobacillales</taxon>
        <taxon>Lactobacillaceae</taxon>
        <taxon>Ligilactobacillus</taxon>
    </lineage>
</organism>
<dbReference type="PROSITE" id="PS51898">
    <property type="entry name" value="TYR_RECOMBINASE"/>
    <property type="match status" value="1"/>
</dbReference>
<gene>
    <name evidence="8" type="ORF">FC48_GL001713</name>
</gene>
<dbReference type="SUPFAM" id="SSF56349">
    <property type="entry name" value="DNA breaking-rejoining enzymes"/>
    <property type="match status" value="1"/>
</dbReference>
<feature type="domain" description="Tyr recombinase" evidence="6">
    <location>
        <begin position="164"/>
        <end position="366"/>
    </location>
</feature>
<dbReference type="Gene3D" id="1.10.150.130">
    <property type="match status" value="1"/>
</dbReference>
<proteinExistence type="inferred from homology"/>
<accession>A0A0R2AT39</accession>
<dbReference type="Gene3D" id="1.10.443.10">
    <property type="entry name" value="Intergrase catalytic core"/>
    <property type="match status" value="1"/>
</dbReference>
<dbReference type="CDD" id="cd01189">
    <property type="entry name" value="INT_ICEBs1_C_like"/>
    <property type="match status" value="1"/>
</dbReference>
<evidence type="ECO:0000256" key="1">
    <source>
        <dbReference type="ARBA" id="ARBA00008857"/>
    </source>
</evidence>
<keyword evidence="2" id="KW-0229">DNA integration</keyword>
<evidence type="ECO:0000256" key="5">
    <source>
        <dbReference type="PROSITE-ProRule" id="PRU01248"/>
    </source>
</evidence>
<dbReference type="InterPro" id="IPR004107">
    <property type="entry name" value="Integrase_SAM-like_N"/>
</dbReference>
<evidence type="ECO:0000256" key="4">
    <source>
        <dbReference type="ARBA" id="ARBA00023172"/>
    </source>
</evidence>
<dbReference type="PANTHER" id="PTHR30349:SF64">
    <property type="entry name" value="PROPHAGE INTEGRASE INTD-RELATED"/>
    <property type="match status" value="1"/>
</dbReference>
<dbReference type="GO" id="GO:0003677">
    <property type="term" value="F:DNA binding"/>
    <property type="evidence" value="ECO:0007669"/>
    <property type="project" value="UniProtKB-UniRule"/>
</dbReference>
<evidence type="ECO:0000256" key="3">
    <source>
        <dbReference type="ARBA" id="ARBA00023125"/>
    </source>
</evidence>
<dbReference type="InterPro" id="IPR011010">
    <property type="entry name" value="DNA_brk_join_enz"/>
</dbReference>
<dbReference type="Pfam" id="PF00589">
    <property type="entry name" value="Phage_integrase"/>
    <property type="match status" value="1"/>
</dbReference>
<reference evidence="8 9" key="1">
    <citation type="journal article" date="2015" name="Genome Announc.">
        <title>Expanding the biotechnology potential of lactobacilli through comparative genomics of 213 strains and associated genera.</title>
        <authorList>
            <person name="Sun Z."/>
            <person name="Harris H.M."/>
            <person name="McCann A."/>
            <person name="Guo C."/>
            <person name="Argimon S."/>
            <person name="Zhang W."/>
            <person name="Yang X."/>
            <person name="Jeffery I.B."/>
            <person name="Cooney J.C."/>
            <person name="Kagawa T.F."/>
            <person name="Liu W."/>
            <person name="Song Y."/>
            <person name="Salvetti E."/>
            <person name="Wrobel A."/>
            <person name="Rasinkangas P."/>
            <person name="Parkhill J."/>
            <person name="Rea M.C."/>
            <person name="O'Sullivan O."/>
            <person name="Ritari J."/>
            <person name="Douillard F.P."/>
            <person name="Paul Ross R."/>
            <person name="Yang R."/>
            <person name="Briner A.E."/>
            <person name="Felis G.E."/>
            <person name="de Vos W.M."/>
            <person name="Barrangou R."/>
            <person name="Klaenhammer T.R."/>
            <person name="Caufield P.W."/>
            <person name="Cui Y."/>
            <person name="Zhang H."/>
            <person name="O'Toole P.W."/>
        </authorList>
    </citation>
    <scope>NUCLEOTIDE SEQUENCE [LARGE SCALE GENOMIC DNA]</scope>
    <source>
        <strain evidence="8 9">DSM 20452</strain>
    </source>
</reference>
<evidence type="ECO:0000313" key="8">
    <source>
        <dbReference type="EMBL" id="KRM70542.1"/>
    </source>
</evidence>
<sequence length="375" mass="43698">MSRIVKRTNGYFAEFTKGAGKKRYRKQKTFQKKSDAQDWLVEMEHSYLQGSVSPKADMSFADYYKHWITMYKAPVVSANTVDNYQSSYNRIKRKDLGQIKLKNLTRDDIQTYFNQLNRSHETARKDLTRIRSCLRDAFNDGIIPRNPSAGSINIIADPSLTKGNERKFMAVKDFRKLQKYLLDRDYNLLDVNCFVLFVISQTAMRVGECLALKEDDIDEINCTLRIDESWDSYHKFLKQPKTKNGVRKVPVSRDVMNKITTWVRYQRREMFKRGLHNPDRLIFLNYKGKIPPASSINLTYKRLQKRLGLPGTFSTHTMRHTIASMMLNSGEISLVYISRFLGHSNISITQKYYIDLLPDQVTNEDKKVVKLLALA</sequence>
<comment type="caution">
    <text evidence="8">The sequence shown here is derived from an EMBL/GenBank/DDBJ whole genome shotgun (WGS) entry which is preliminary data.</text>
</comment>
<dbReference type="Pfam" id="PF14659">
    <property type="entry name" value="Phage_int_SAM_3"/>
    <property type="match status" value="1"/>
</dbReference>
<feature type="domain" description="Core-binding (CB)" evidence="7">
    <location>
        <begin position="58"/>
        <end position="138"/>
    </location>
</feature>
<dbReference type="PROSITE" id="PS51900">
    <property type="entry name" value="CB"/>
    <property type="match status" value="1"/>
</dbReference>
<dbReference type="RefSeq" id="WP_056960341.1">
    <property type="nucleotide sequence ID" value="NZ_AYYN01000174.1"/>
</dbReference>
<protein>
    <submittedName>
        <fullName evidence="8">Prophage Lp2 protein 2, integrase</fullName>
    </submittedName>
</protein>
<keyword evidence="3 5" id="KW-0238">DNA-binding</keyword>
<dbReference type="InterPro" id="IPR002104">
    <property type="entry name" value="Integrase_catalytic"/>
</dbReference>
<name>A0A0R2AT39_9LACO</name>
<dbReference type="EMBL" id="AYYN01000174">
    <property type="protein sequence ID" value="KRM70542.1"/>
    <property type="molecule type" value="Genomic_DNA"/>
</dbReference>
<dbReference type="PANTHER" id="PTHR30349">
    <property type="entry name" value="PHAGE INTEGRASE-RELATED"/>
    <property type="match status" value="1"/>
</dbReference>
<dbReference type="InterPro" id="IPR044068">
    <property type="entry name" value="CB"/>
</dbReference>
<dbReference type="InterPro" id="IPR010998">
    <property type="entry name" value="Integrase_recombinase_N"/>
</dbReference>
<dbReference type="InterPro" id="IPR050090">
    <property type="entry name" value="Tyrosine_recombinase_XerCD"/>
</dbReference>
<evidence type="ECO:0000259" key="7">
    <source>
        <dbReference type="PROSITE" id="PS51900"/>
    </source>
</evidence>
<comment type="similarity">
    <text evidence="1">Belongs to the 'phage' integrase family.</text>
</comment>
<dbReference type="Proteomes" id="UP000051612">
    <property type="component" value="Unassembled WGS sequence"/>
</dbReference>
<evidence type="ECO:0000256" key="2">
    <source>
        <dbReference type="ARBA" id="ARBA00022908"/>
    </source>
</evidence>
<dbReference type="PATRIC" id="fig|1423772.3.peg.1823"/>